<dbReference type="PANTHER" id="PTHR47184">
    <property type="entry name" value="PHOSPHATIDYLINOSITOL 3-AND 4-KINASE FAMILY PROTEIN-RELATED"/>
    <property type="match status" value="1"/>
</dbReference>
<dbReference type="InterPro" id="IPR016024">
    <property type="entry name" value="ARM-type_fold"/>
</dbReference>
<dbReference type="PANTHER" id="PTHR47184:SF2">
    <property type="entry name" value="SYMPLEKIN"/>
    <property type="match status" value="1"/>
</dbReference>
<dbReference type="SUPFAM" id="SSF48371">
    <property type="entry name" value="ARM repeat"/>
    <property type="match status" value="1"/>
</dbReference>
<gene>
    <name evidence="2" type="ORF">C3L33_20464</name>
</gene>
<name>A0A6A4KY18_9ERIC</name>
<dbReference type="Gene3D" id="1.25.10.10">
    <property type="entry name" value="Leucine-rich Repeat Variant"/>
    <property type="match status" value="1"/>
</dbReference>
<evidence type="ECO:0000313" key="3">
    <source>
        <dbReference type="Proteomes" id="UP000428333"/>
    </source>
</evidence>
<protein>
    <recommendedName>
        <fullName evidence="1">Symplekin/Pta1 N-terminal domain-containing protein</fullName>
    </recommendedName>
</protein>
<sequence>MVGIMAARSREKLAGLIDSAKLAPDITSKLEQLRRAKDELSQSDPAFLSEFLPPLLDLHTDRFGPVRKFVIEMVGDIGLKHIEFIPEIVPVLITLLKDGTPAVARQAIACGVELFRSTLLKVAIQGLYSSELDGSLESSWAWVLRFRDQIYSIAFQPGSDGIRLPAVKFVEVVILLYTPILVALQSHLFIQPLKFNISWIRGGHPMLNVGDLSIEASQSLGLLLDELRLPMVNSLSNSMIIVLINGLSAIAKKRPAFYGRILPVLLGLDPSSFVNKGFRVSGAHHALKNAFICCLNCTHPGAAPVWIFPRVYWKRPMFINMESESSLVYETSYH</sequence>
<reference evidence="2 3" key="1">
    <citation type="journal article" date="2019" name="Genome Biol. Evol.">
        <title>The Rhododendron genome and chromosomal organization provide insight into shared whole-genome duplications across the heath family (Ericaceae).</title>
        <authorList>
            <person name="Soza V.L."/>
            <person name="Lindsley D."/>
            <person name="Waalkes A."/>
            <person name="Ramage E."/>
            <person name="Patwardhan R.P."/>
            <person name="Burton J.N."/>
            <person name="Adey A."/>
            <person name="Kumar A."/>
            <person name="Qiu R."/>
            <person name="Shendure J."/>
            <person name="Hall B."/>
        </authorList>
    </citation>
    <scope>NUCLEOTIDE SEQUENCE [LARGE SCALE GENOMIC DNA]</scope>
    <source>
        <strain evidence="2">RSF 1966-606</strain>
    </source>
</reference>
<accession>A0A6A4KY18</accession>
<comment type="caution">
    <text evidence="2">The sequence shown here is derived from an EMBL/GenBank/DDBJ whole genome shotgun (WGS) entry which is preliminary data.</text>
</comment>
<organism evidence="2 3">
    <name type="scientific">Rhododendron williamsianum</name>
    <dbReference type="NCBI Taxonomy" id="262921"/>
    <lineage>
        <taxon>Eukaryota</taxon>
        <taxon>Viridiplantae</taxon>
        <taxon>Streptophyta</taxon>
        <taxon>Embryophyta</taxon>
        <taxon>Tracheophyta</taxon>
        <taxon>Spermatophyta</taxon>
        <taxon>Magnoliopsida</taxon>
        <taxon>eudicotyledons</taxon>
        <taxon>Gunneridae</taxon>
        <taxon>Pentapetalae</taxon>
        <taxon>asterids</taxon>
        <taxon>Ericales</taxon>
        <taxon>Ericaceae</taxon>
        <taxon>Ericoideae</taxon>
        <taxon>Rhodoreae</taxon>
        <taxon>Rhododendron</taxon>
    </lineage>
</organism>
<feature type="non-terminal residue" evidence="2">
    <location>
        <position position="1"/>
    </location>
</feature>
<dbReference type="EMBL" id="QEFC01003495">
    <property type="protein sequence ID" value="KAE9447628.1"/>
    <property type="molecule type" value="Genomic_DNA"/>
</dbReference>
<keyword evidence="3" id="KW-1185">Reference proteome</keyword>
<evidence type="ECO:0000259" key="1">
    <source>
        <dbReference type="Pfam" id="PF11935"/>
    </source>
</evidence>
<evidence type="ECO:0000313" key="2">
    <source>
        <dbReference type="EMBL" id="KAE9447628.1"/>
    </source>
</evidence>
<feature type="domain" description="Symplekin/Pta1 N-terminal" evidence="1">
    <location>
        <begin position="101"/>
        <end position="296"/>
    </location>
</feature>
<dbReference type="InterPro" id="IPR032460">
    <property type="entry name" value="Symplekin/Pta1_N"/>
</dbReference>
<dbReference type="InterPro" id="IPR011989">
    <property type="entry name" value="ARM-like"/>
</dbReference>
<proteinExistence type="predicted"/>
<dbReference type="Pfam" id="PF11935">
    <property type="entry name" value="SYMPK_PTA1_N"/>
    <property type="match status" value="1"/>
</dbReference>
<dbReference type="Proteomes" id="UP000428333">
    <property type="component" value="Linkage Group LG12"/>
</dbReference>
<dbReference type="OrthoDB" id="1923263at2759"/>
<dbReference type="AlphaFoldDB" id="A0A6A4KY18"/>